<proteinExistence type="predicted"/>
<sequence>MFKKLSILFGLLLGLLGNAQNEALFNQATEAYNNGEYEKAIQAYDSILQSKEHSAALYYNLGNAYYKLNQIPESIYYYEKSLLLNPDDQEVKTNLAYAQNMTLDAIDTLPQTGFSRIYKSITSRLTFDQWAYASILCMALFILLYIVFYYNRYSTKKRFAFIGSLIALFLCVVFIIFASIELNSYNTYNPAIIFADEVAISSEPNTTSDEVFVLHSGTKVNVLESLNNYVRIRLSDGKTGWMPEKDLKILKQF</sequence>
<dbReference type="PROSITE" id="PS50005">
    <property type="entry name" value="TPR"/>
    <property type="match status" value="1"/>
</dbReference>
<dbReference type="Proteomes" id="UP000215244">
    <property type="component" value="Chromosome"/>
</dbReference>
<reference evidence="1 2" key="1">
    <citation type="submission" date="2017-08" db="EMBL/GenBank/DDBJ databases">
        <title>The complete genome sequence of Maribacter sp. B1, isolated from deep-sea sediment.</title>
        <authorList>
            <person name="Wu Y.-H."/>
            <person name="Cheng H."/>
            <person name="Xu X.-W."/>
        </authorList>
    </citation>
    <scope>NUCLEOTIDE SEQUENCE [LARGE SCALE GENOMIC DNA]</scope>
    <source>
        <strain evidence="1 2">B1</strain>
    </source>
</reference>
<dbReference type="InterPro" id="IPR011990">
    <property type="entry name" value="TPR-like_helical_dom_sf"/>
</dbReference>
<organism evidence="1 2">
    <name type="scientific">Maribacter cobaltidurans</name>
    <dbReference type="NCBI Taxonomy" id="1178778"/>
    <lineage>
        <taxon>Bacteria</taxon>
        <taxon>Pseudomonadati</taxon>
        <taxon>Bacteroidota</taxon>
        <taxon>Flavobacteriia</taxon>
        <taxon>Flavobacteriales</taxon>
        <taxon>Flavobacteriaceae</taxon>
        <taxon>Maribacter</taxon>
    </lineage>
</organism>
<keyword evidence="2" id="KW-1185">Reference proteome</keyword>
<dbReference type="SMART" id="SM00028">
    <property type="entry name" value="TPR"/>
    <property type="match status" value="2"/>
</dbReference>
<name>A0A223V5R4_9FLAO</name>
<dbReference type="Gene3D" id="1.25.40.10">
    <property type="entry name" value="Tetratricopeptide repeat domain"/>
    <property type="match status" value="1"/>
</dbReference>
<dbReference type="InterPro" id="IPR051685">
    <property type="entry name" value="Ycf3/AcsC/BcsC/TPR_MFPF"/>
</dbReference>
<dbReference type="InterPro" id="IPR003646">
    <property type="entry name" value="SH3-like_bac-type"/>
</dbReference>
<dbReference type="RefSeq" id="WP_094996967.1">
    <property type="nucleotide sequence ID" value="NZ_BMJL01000002.1"/>
</dbReference>
<evidence type="ECO:0000313" key="1">
    <source>
        <dbReference type="EMBL" id="ASV30348.1"/>
    </source>
</evidence>
<dbReference type="AlphaFoldDB" id="A0A223V5R4"/>
<dbReference type="SUPFAM" id="SSF48452">
    <property type="entry name" value="TPR-like"/>
    <property type="match status" value="1"/>
</dbReference>
<dbReference type="PANTHER" id="PTHR44943">
    <property type="entry name" value="CELLULOSE SYNTHASE OPERON PROTEIN C"/>
    <property type="match status" value="1"/>
</dbReference>
<dbReference type="KEGG" id="marb:CJ263_09050"/>
<dbReference type="Gene3D" id="2.30.30.40">
    <property type="entry name" value="SH3 Domains"/>
    <property type="match status" value="1"/>
</dbReference>
<dbReference type="Pfam" id="PF00515">
    <property type="entry name" value="TPR_1"/>
    <property type="match status" value="1"/>
</dbReference>
<dbReference type="PROSITE" id="PS51781">
    <property type="entry name" value="SH3B"/>
    <property type="match status" value="1"/>
</dbReference>
<dbReference type="OrthoDB" id="9776208at2"/>
<dbReference type="Pfam" id="PF08239">
    <property type="entry name" value="SH3_3"/>
    <property type="match status" value="1"/>
</dbReference>
<evidence type="ECO:0000313" key="2">
    <source>
        <dbReference type="Proteomes" id="UP000215244"/>
    </source>
</evidence>
<dbReference type="PROSITE" id="PS50293">
    <property type="entry name" value="TPR_REGION"/>
    <property type="match status" value="1"/>
</dbReference>
<accession>A0A223V5R4</accession>
<protein>
    <submittedName>
        <fullName evidence="1">Ion channel protein</fullName>
    </submittedName>
</protein>
<dbReference type="PANTHER" id="PTHR44943:SF8">
    <property type="entry name" value="TPR REPEAT-CONTAINING PROTEIN MJ0263"/>
    <property type="match status" value="1"/>
</dbReference>
<dbReference type="EMBL" id="CP022957">
    <property type="protein sequence ID" value="ASV30348.1"/>
    <property type="molecule type" value="Genomic_DNA"/>
</dbReference>
<gene>
    <name evidence="1" type="ORF">CJ263_09050</name>
</gene>
<dbReference type="SMART" id="SM00287">
    <property type="entry name" value="SH3b"/>
    <property type="match status" value="1"/>
</dbReference>
<dbReference type="InterPro" id="IPR019734">
    <property type="entry name" value="TPR_rpt"/>
</dbReference>